<reference evidence="18 19" key="1">
    <citation type="submission" date="2018-08" db="EMBL/GenBank/DDBJ databases">
        <title>Pseudooceanicola sediminis CY03 in the family Rhodobacteracea.</title>
        <authorList>
            <person name="Zhang Y.-J."/>
        </authorList>
    </citation>
    <scope>NUCLEOTIDE SEQUENCE [LARGE SCALE GENOMIC DNA]</scope>
    <source>
        <strain evidence="18 19">CY03</strain>
    </source>
</reference>
<dbReference type="PROSITE" id="PS50885">
    <property type="entry name" value="HAMP"/>
    <property type="match status" value="1"/>
</dbReference>
<dbReference type="EC" id="2.7.13.3" evidence="3"/>
<dbReference type="Pfam" id="PF00672">
    <property type="entry name" value="HAMP"/>
    <property type="match status" value="1"/>
</dbReference>
<dbReference type="SMART" id="SM00304">
    <property type="entry name" value="HAMP"/>
    <property type="match status" value="1"/>
</dbReference>
<dbReference type="InterPro" id="IPR003660">
    <property type="entry name" value="HAMP_dom"/>
</dbReference>
<dbReference type="InterPro" id="IPR003594">
    <property type="entry name" value="HATPase_dom"/>
</dbReference>
<keyword evidence="8 15" id="KW-0812">Transmembrane</keyword>
<dbReference type="CDD" id="cd06225">
    <property type="entry name" value="HAMP"/>
    <property type="match status" value="1"/>
</dbReference>
<comment type="catalytic activity">
    <reaction evidence="1">
        <text>ATP + protein L-histidine = ADP + protein N-phospho-L-histidine.</text>
        <dbReference type="EC" id="2.7.13.3"/>
    </reaction>
</comment>
<keyword evidence="12 15" id="KW-1133">Transmembrane helix</keyword>
<protein>
    <recommendedName>
        <fullName evidence="3">histidine kinase</fullName>
        <ecNumber evidence="3">2.7.13.3</ecNumber>
    </recommendedName>
</protein>
<evidence type="ECO:0000256" key="6">
    <source>
        <dbReference type="ARBA" id="ARBA00022553"/>
    </source>
</evidence>
<dbReference type="PRINTS" id="PR00344">
    <property type="entry name" value="BCTRLSENSOR"/>
</dbReference>
<dbReference type="SMART" id="SM00388">
    <property type="entry name" value="HisKA"/>
    <property type="match status" value="1"/>
</dbReference>
<dbReference type="Pfam" id="PF00512">
    <property type="entry name" value="HisKA"/>
    <property type="match status" value="1"/>
</dbReference>
<keyword evidence="19" id="KW-1185">Reference proteome</keyword>
<evidence type="ECO:0000256" key="2">
    <source>
        <dbReference type="ARBA" id="ARBA00004429"/>
    </source>
</evidence>
<dbReference type="GO" id="GO:0005886">
    <property type="term" value="C:plasma membrane"/>
    <property type="evidence" value="ECO:0007669"/>
    <property type="project" value="UniProtKB-SubCell"/>
</dbReference>
<keyword evidence="14 15" id="KW-0472">Membrane</keyword>
<evidence type="ECO:0000256" key="1">
    <source>
        <dbReference type="ARBA" id="ARBA00000085"/>
    </source>
</evidence>
<evidence type="ECO:0000256" key="14">
    <source>
        <dbReference type="ARBA" id="ARBA00023136"/>
    </source>
</evidence>
<dbReference type="Pfam" id="PF02518">
    <property type="entry name" value="HATPase_c"/>
    <property type="match status" value="1"/>
</dbReference>
<dbReference type="PROSITE" id="PS50109">
    <property type="entry name" value="HIS_KIN"/>
    <property type="match status" value="1"/>
</dbReference>
<feature type="transmembrane region" description="Helical" evidence="15">
    <location>
        <begin position="180"/>
        <end position="202"/>
    </location>
</feature>
<accession>A0A399IVT0</accession>
<sequence length="462" mass="50567">MPRPFDSLRGQLVLLIVAALAVAQTISLFLFVDERGLAVRAALGFEAAGRAANVALLLEEAPASLQQAILRAANSPLVRFDLSEIPAVDHESHADGGALEARVRGLLGGATDREIRVELHEVEHGVLPMPHLAPEMAEMHLAMMRGDLSAIEMQLSIALADGQWLNVGTRFERPPLQWPWVSFVSFGLTAAIILVAACWFLLTRLTGPLLRVSRAADRLGRGETVDQLPLIGPDEVRNLTQAFNRMQARLTRFVADRTRLLAALGHDLRSPLTAMRVRAEMVEEDETRESLVASVEEMQEMVDATLAFARGMASSEVYETVDLASYLRQLQADMIDGFDLDASESISVRLRPHSVRRALRNIIENAQRYGKGATVTYQHDAEDVQILISDSGPGIPEADLEQVFEPFFRLEKSRSRETGGTGLGLSIARTIIRAHGGDVTLANRAEGGLRATVTLPREAKPD</sequence>
<dbReference type="CDD" id="cd00082">
    <property type="entry name" value="HisKA"/>
    <property type="match status" value="1"/>
</dbReference>
<evidence type="ECO:0000256" key="4">
    <source>
        <dbReference type="ARBA" id="ARBA00022475"/>
    </source>
</evidence>
<dbReference type="InterPro" id="IPR005467">
    <property type="entry name" value="His_kinase_dom"/>
</dbReference>
<evidence type="ECO:0000256" key="8">
    <source>
        <dbReference type="ARBA" id="ARBA00022692"/>
    </source>
</evidence>
<name>A0A399IVT0_9RHOB</name>
<keyword evidence="4" id="KW-1003">Cell membrane</keyword>
<keyword evidence="5" id="KW-0997">Cell inner membrane</keyword>
<dbReference type="InterPro" id="IPR036097">
    <property type="entry name" value="HisK_dim/P_sf"/>
</dbReference>
<keyword evidence="10" id="KW-0418">Kinase</keyword>
<evidence type="ECO:0000313" key="19">
    <source>
        <dbReference type="Proteomes" id="UP000265848"/>
    </source>
</evidence>
<keyword evidence="7" id="KW-0808">Transferase</keyword>
<dbReference type="Gene3D" id="1.10.8.500">
    <property type="entry name" value="HAMP domain in histidine kinase"/>
    <property type="match status" value="1"/>
</dbReference>
<keyword evidence="9" id="KW-0547">Nucleotide-binding</keyword>
<dbReference type="Gene3D" id="3.30.565.10">
    <property type="entry name" value="Histidine kinase-like ATPase, C-terminal domain"/>
    <property type="match status" value="1"/>
</dbReference>
<keyword evidence="6" id="KW-0597">Phosphoprotein</keyword>
<evidence type="ECO:0000256" key="15">
    <source>
        <dbReference type="SAM" id="Phobius"/>
    </source>
</evidence>
<organism evidence="18 19">
    <name type="scientific">Pseudooceanicola sediminis</name>
    <dbReference type="NCBI Taxonomy" id="2211117"/>
    <lineage>
        <taxon>Bacteria</taxon>
        <taxon>Pseudomonadati</taxon>
        <taxon>Pseudomonadota</taxon>
        <taxon>Alphaproteobacteria</taxon>
        <taxon>Rhodobacterales</taxon>
        <taxon>Paracoccaceae</taxon>
        <taxon>Pseudooceanicola</taxon>
    </lineage>
</organism>
<evidence type="ECO:0000313" key="18">
    <source>
        <dbReference type="EMBL" id="RII37263.1"/>
    </source>
</evidence>
<dbReference type="AlphaFoldDB" id="A0A399IVT0"/>
<dbReference type="InterPro" id="IPR003661">
    <property type="entry name" value="HisK_dim/P_dom"/>
</dbReference>
<dbReference type="SUPFAM" id="SSF158472">
    <property type="entry name" value="HAMP domain-like"/>
    <property type="match status" value="1"/>
</dbReference>
<evidence type="ECO:0000256" key="5">
    <source>
        <dbReference type="ARBA" id="ARBA00022519"/>
    </source>
</evidence>
<comment type="caution">
    <text evidence="18">The sequence shown here is derived from an EMBL/GenBank/DDBJ whole genome shotgun (WGS) entry which is preliminary data.</text>
</comment>
<dbReference type="PANTHER" id="PTHR44936:SF5">
    <property type="entry name" value="SENSOR HISTIDINE KINASE ENVZ"/>
    <property type="match status" value="1"/>
</dbReference>
<evidence type="ECO:0000256" key="9">
    <source>
        <dbReference type="ARBA" id="ARBA00022741"/>
    </source>
</evidence>
<dbReference type="InterPro" id="IPR036890">
    <property type="entry name" value="HATPase_C_sf"/>
</dbReference>
<dbReference type="PANTHER" id="PTHR44936">
    <property type="entry name" value="SENSOR PROTEIN CREC"/>
    <property type="match status" value="1"/>
</dbReference>
<keyword evidence="13" id="KW-0902">Two-component regulatory system</keyword>
<evidence type="ECO:0000259" key="16">
    <source>
        <dbReference type="PROSITE" id="PS50109"/>
    </source>
</evidence>
<keyword evidence="11" id="KW-0067">ATP-binding</keyword>
<evidence type="ECO:0000256" key="12">
    <source>
        <dbReference type="ARBA" id="ARBA00022989"/>
    </source>
</evidence>
<dbReference type="EMBL" id="QWJJ01000019">
    <property type="protein sequence ID" value="RII37263.1"/>
    <property type="molecule type" value="Genomic_DNA"/>
</dbReference>
<dbReference type="OrthoDB" id="9804645at2"/>
<dbReference type="RefSeq" id="WP_119400542.1">
    <property type="nucleotide sequence ID" value="NZ_QWJJ01000019.1"/>
</dbReference>
<evidence type="ECO:0000256" key="3">
    <source>
        <dbReference type="ARBA" id="ARBA00012438"/>
    </source>
</evidence>
<dbReference type="SUPFAM" id="SSF47384">
    <property type="entry name" value="Homodimeric domain of signal transducing histidine kinase"/>
    <property type="match status" value="1"/>
</dbReference>
<proteinExistence type="predicted"/>
<evidence type="ECO:0000259" key="17">
    <source>
        <dbReference type="PROSITE" id="PS50885"/>
    </source>
</evidence>
<evidence type="ECO:0000256" key="11">
    <source>
        <dbReference type="ARBA" id="ARBA00022840"/>
    </source>
</evidence>
<dbReference type="GO" id="GO:0005524">
    <property type="term" value="F:ATP binding"/>
    <property type="evidence" value="ECO:0007669"/>
    <property type="project" value="UniProtKB-KW"/>
</dbReference>
<comment type="subcellular location">
    <subcellularLocation>
        <location evidence="2">Cell inner membrane</location>
        <topology evidence="2">Multi-pass membrane protein</topology>
    </subcellularLocation>
</comment>
<dbReference type="Proteomes" id="UP000265848">
    <property type="component" value="Unassembled WGS sequence"/>
</dbReference>
<evidence type="ECO:0000256" key="7">
    <source>
        <dbReference type="ARBA" id="ARBA00022679"/>
    </source>
</evidence>
<dbReference type="SUPFAM" id="SSF55874">
    <property type="entry name" value="ATPase domain of HSP90 chaperone/DNA topoisomerase II/histidine kinase"/>
    <property type="match status" value="1"/>
</dbReference>
<evidence type="ECO:0000256" key="10">
    <source>
        <dbReference type="ARBA" id="ARBA00022777"/>
    </source>
</evidence>
<dbReference type="InterPro" id="IPR004358">
    <property type="entry name" value="Sig_transdc_His_kin-like_C"/>
</dbReference>
<evidence type="ECO:0000256" key="13">
    <source>
        <dbReference type="ARBA" id="ARBA00023012"/>
    </source>
</evidence>
<feature type="domain" description="HAMP" evidence="17">
    <location>
        <begin position="203"/>
        <end position="255"/>
    </location>
</feature>
<dbReference type="GO" id="GO:0000155">
    <property type="term" value="F:phosphorelay sensor kinase activity"/>
    <property type="evidence" value="ECO:0007669"/>
    <property type="project" value="InterPro"/>
</dbReference>
<feature type="domain" description="Histidine kinase" evidence="16">
    <location>
        <begin position="263"/>
        <end position="459"/>
    </location>
</feature>
<dbReference type="InterPro" id="IPR050980">
    <property type="entry name" value="2C_sensor_his_kinase"/>
</dbReference>
<gene>
    <name evidence="18" type="ORF">DL237_18310</name>
</gene>
<dbReference type="Gene3D" id="1.10.287.130">
    <property type="match status" value="1"/>
</dbReference>
<dbReference type="SMART" id="SM00387">
    <property type="entry name" value="HATPase_c"/>
    <property type="match status" value="1"/>
</dbReference>
<feature type="transmembrane region" description="Helical" evidence="15">
    <location>
        <begin position="12"/>
        <end position="32"/>
    </location>
</feature>